<evidence type="ECO:0000313" key="3">
    <source>
        <dbReference type="Proteomes" id="UP001187192"/>
    </source>
</evidence>
<feature type="compositionally biased region" description="Polar residues" evidence="1">
    <location>
        <begin position="42"/>
        <end position="61"/>
    </location>
</feature>
<keyword evidence="3" id="KW-1185">Reference proteome</keyword>
<dbReference type="InterPro" id="IPR036869">
    <property type="entry name" value="J_dom_sf"/>
</dbReference>
<reference evidence="2" key="1">
    <citation type="submission" date="2023-07" db="EMBL/GenBank/DDBJ databases">
        <title>draft genome sequence of fig (Ficus carica).</title>
        <authorList>
            <person name="Takahashi T."/>
            <person name="Nishimura K."/>
        </authorList>
    </citation>
    <scope>NUCLEOTIDE SEQUENCE</scope>
</reference>
<feature type="compositionally biased region" description="Low complexity" evidence="1">
    <location>
        <begin position="335"/>
        <end position="349"/>
    </location>
</feature>
<protein>
    <submittedName>
        <fullName evidence="2">Uncharacterized protein</fullName>
    </submittedName>
</protein>
<sequence>MDEFGVFTERFGLKPQGKGAPMAASKRTVRNNNNNNNNNNNAQSWNFGVESNANHNPSSFLGDQRDPKPYYGGASGDYDDIFGGNNNTTKQSATTGGGSSFDYDSFFLGSNANSLSRGYDNDDIFGAMPGVKSSNYSKNDSDDIFGSFASPPKQSAPTDDLLSDFVGAAAKPKGTTSNFDDLIPGFGASVAPNNGLSGRKHSARQSTKSTFTSSEDPLIVLESTSTSETAYDSSDLLSDPLEGIMKSSDVSSLDELEDFARGGVQNNANRRSNSRSGEEWAGTSVNRTGSYSEGDLESFFARSVSVPKSRTTTPDPVFDAPMYKKGGPRPAVPQKTSSEKSTSIKKSPSASGIYDDLSSMFEEANIFEHFEEVEDESEERRNLRHGRIQRTRQRMLKAVMDMNQRDFQSQQEQEERRRIAESLDVEIKRWAAGKEGNMRALLSSLQLVLWPECGWEPVSLTDLITSGSVKKVYMKAILCVHPDKVQQKGASLEQKFTAEKVFDILQVLFSILGNVSLDSQKLPNTRTTPGSTCCLVWVLFIRIFKLG</sequence>
<feature type="compositionally biased region" description="Low complexity" evidence="1">
    <location>
        <begin position="31"/>
        <end position="41"/>
    </location>
</feature>
<dbReference type="Gene3D" id="1.10.287.110">
    <property type="entry name" value="DnaJ domain"/>
    <property type="match status" value="1"/>
</dbReference>
<dbReference type="PANTHER" id="PTHR23172:SF68">
    <property type="entry name" value="DNAJ DOMAIN PROTEIN"/>
    <property type="match status" value="1"/>
</dbReference>
<dbReference type="AlphaFoldDB" id="A0AA88D779"/>
<dbReference type="GO" id="GO:0005737">
    <property type="term" value="C:cytoplasm"/>
    <property type="evidence" value="ECO:0007669"/>
    <property type="project" value="TreeGrafter"/>
</dbReference>
<feature type="region of interest" description="Disordered" evidence="1">
    <location>
        <begin position="261"/>
        <end position="292"/>
    </location>
</feature>
<dbReference type="GO" id="GO:0031982">
    <property type="term" value="C:vesicle"/>
    <property type="evidence" value="ECO:0007669"/>
    <property type="project" value="TreeGrafter"/>
</dbReference>
<dbReference type="Proteomes" id="UP001187192">
    <property type="component" value="Unassembled WGS sequence"/>
</dbReference>
<feature type="compositionally biased region" description="Low complexity" evidence="1">
    <location>
        <begin position="266"/>
        <end position="275"/>
    </location>
</feature>
<feature type="region of interest" description="Disordered" evidence="1">
    <location>
        <begin position="306"/>
        <end position="354"/>
    </location>
</feature>
<dbReference type="EMBL" id="BTGU01000020">
    <property type="protein sequence ID" value="GMN45536.1"/>
    <property type="molecule type" value="Genomic_DNA"/>
</dbReference>
<dbReference type="SUPFAM" id="SSF46565">
    <property type="entry name" value="Chaperone J-domain"/>
    <property type="match status" value="1"/>
</dbReference>
<feature type="region of interest" description="Disordered" evidence="1">
    <location>
        <begin position="1"/>
        <end position="76"/>
    </location>
</feature>
<organism evidence="2 3">
    <name type="scientific">Ficus carica</name>
    <name type="common">Common fig</name>
    <dbReference type="NCBI Taxonomy" id="3494"/>
    <lineage>
        <taxon>Eukaryota</taxon>
        <taxon>Viridiplantae</taxon>
        <taxon>Streptophyta</taxon>
        <taxon>Embryophyta</taxon>
        <taxon>Tracheophyta</taxon>
        <taxon>Spermatophyta</taxon>
        <taxon>Magnoliopsida</taxon>
        <taxon>eudicotyledons</taxon>
        <taxon>Gunneridae</taxon>
        <taxon>Pentapetalae</taxon>
        <taxon>rosids</taxon>
        <taxon>fabids</taxon>
        <taxon>Rosales</taxon>
        <taxon>Moraceae</taxon>
        <taxon>Ficeae</taxon>
        <taxon>Ficus</taxon>
    </lineage>
</organism>
<dbReference type="GO" id="GO:0072583">
    <property type="term" value="P:clathrin-dependent endocytosis"/>
    <property type="evidence" value="ECO:0007669"/>
    <property type="project" value="TreeGrafter"/>
</dbReference>
<evidence type="ECO:0000256" key="1">
    <source>
        <dbReference type="SAM" id="MobiDB-lite"/>
    </source>
</evidence>
<dbReference type="PANTHER" id="PTHR23172">
    <property type="entry name" value="AUXILIN/CYCLIN G-ASSOCIATED KINASE-RELATED"/>
    <property type="match status" value="1"/>
</dbReference>
<feature type="region of interest" description="Disordered" evidence="1">
    <location>
        <begin position="194"/>
        <end position="214"/>
    </location>
</feature>
<dbReference type="GO" id="GO:0072318">
    <property type="term" value="P:clathrin coat disassembly"/>
    <property type="evidence" value="ECO:0007669"/>
    <property type="project" value="TreeGrafter"/>
</dbReference>
<evidence type="ECO:0000313" key="2">
    <source>
        <dbReference type="EMBL" id="GMN45536.1"/>
    </source>
</evidence>
<gene>
    <name evidence="2" type="ORF">TIFTF001_014719</name>
</gene>
<feature type="compositionally biased region" description="Polar residues" evidence="1">
    <location>
        <begin position="204"/>
        <end position="214"/>
    </location>
</feature>
<comment type="caution">
    <text evidence="2">The sequence shown here is derived from an EMBL/GenBank/DDBJ whole genome shotgun (WGS) entry which is preliminary data.</text>
</comment>
<dbReference type="GO" id="GO:0030276">
    <property type="term" value="F:clathrin binding"/>
    <property type="evidence" value="ECO:0007669"/>
    <property type="project" value="TreeGrafter"/>
</dbReference>
<proteinExistence type="predicted"/>
<name>A0AA88D779_FICCA</name>
<accession>A0AA88D779</accession>